<dbReference type="GO" id="GO:0005507">
    <property type="term" value="F:copper ion binding"/>
    <property type="evidence" value="ECO:0007669"/>
    <property type="project" value="InterPro"/>
</dbReference>
<comment type="cofactor">
    <cofactor evidence="2 12">
        <name>Cu(2+)</name>
        <dbReference type="ChEBI" id="CHEBI:29036"/>
    </cofactor>
</comment>
<evidence type="ECO:0000256" key="9">
    <source>
        <dbReference type="ARBA" id="ARBA00023002"/>
    </source>
</evidence>
<comment type="similarity">
    <text evidence="3">Belongs to the multicopper oxidase family.</text>
</comment>
<evidence type="ECO:0000256" key="13">
    <source>
        <dbReference type="SAM" id="Phobius"/>
    </source>
</evidence>
<feature type="transmembrane region" description="Helical" evidence="13">
    <location>
        <begin position="24"/>
        <end position="43"/>
    </location>
</feature>
<comment type="cofactor">
    <cofactor evidence="1 12">
        <name>Cu(+)</name>
        <dbReference type="ChEBI" id="CHEBI:49552"/>
    </cofactor>
</comment>
<dbReference type="CDD" id="cd11020">
    <property type="entry name" value="CuRO_1_CuNIR"/>
    <property type="match status" value="1"/>
</dbReference>
<evidence type="ECO:0000256" key="3">
    <source>
        <dbReference type="ARBA" id="ARBA00010609"/>
    </source>
</evidence>
<dbReference type="PRINTS" id="PR00695">
    <property type="entry name" value="CUNO2RDTASE"/>
</dbReference>
<dbReference type="InterPro" id="IPR001287">
    <property type="entry name" value="NO2-reductase_Cu"/>
</dbReference>
<evidence type="ECO:0000256" key="8">
    <source>
        <dbReference type="ARBA" id="ARBA00022737"/>
    </source>
</evidence>
<evidence type="ECO:0000259" key="14">
    <source>
        <dbReference type="Pfam" id="PF07732"/>
    </source>
</evidence>
<evidence type="ECO:0000313" key="15">
    <source>
        <dbReference type="EMBL" id="QPK79980.1"/>
    </source>
</evidence>
<evidence type="ECO:0000256" key="11">
    <source>
        <dbReference type="ARBA" id="ARBA00049340"/>
    </source>
</evidence>
<feature type="domain" description="Plastocyanin-like" evidence="14">
    <location>
        <begin position="226"/>
        <end position="326"/>
    </location>
</feature>
<dbReference type="InterPro" id="IPR008972">
    <property type="entry name" value="Cupredoxin"/>
</dbReference>
<feature type="binding site" description="type 1 copper site" evidence="12">
    <location>
        <position position="455"/>
    </location>
    <ligand>
        <name>Cu cation</name>
        <dbReference type="ChEBI" id="CHEBI:23378"/>
        <label>1</label>
    </ligand>
</feature>
<sequence length="472" mass="49745">MIDLSAPTPEGKPAAGKTPEGAGWGAWALIGLAIAAVIALAVVNTQATNLHSSDHAAGASAPAASGAVTVDVRVEGMAFVPASVDVPVGSQLIVNFTNSGDRVHDLKIGQAETGRVEPGKTVRLDAGVITEDVAGLCTIAGHSVQGMTIAVNAIDVNSIDGAQPSAGHDHTMAAGGDNPFVEVPSAAQRMAARADFEAVDPRLAPAQGRVHEHRWVMTEEVRDVAPGHRQVRWLFDGQAPGPTLRGKVGDTFRITIVNQGTMGHSIDFHAGEVSPDAPMRTIEPGEELVYEFKANRAGIWMYHCATAPMSLHIANGMAGAVVIDPQDLRPVDAEYALVASDIFLGEEAIGADAARVAAGQPDLMAFNYYPNQYDLQPLRARVGQSIRVWLLNVGPDQALSFHVVGEQFDTVYKEGAYLLRGASDTGSQALDLQPAQGGFVEMTFTEPGTYTFVNHIMTSAEKGQHGQIIVSN</sequence>
<name>A0A7T0PBY9_9CORY</name>
<dbReference type="InterPro" id="IPR045087">
    <property type="entry name" value="Cu-oxidase_fam"/>
</dbReference>
<dbReference type="Proteomes" id="UP000594681">
    <property type="component" value="Chromosome"/>
</dbReference>
<keyword evidence="16" id="KW-1185">Reference proteome</keyword>
<evidence type="ECO:0000256" key="10">
    <source>
        <dbReference type="ARBA" id="ARBA00023008"/>
    </source>
</evidence>
<feature type="binding site" description="type 1 copper site" evidence="12">
    <location>
        <position position="317"/>
    </location>
    <ligand>
        <name>Cu cation</name>
        <dbReference type="ChEBI" id="CHEBI:23378"/>
        <label>1</label>
    </ligand>
</feature>
<dbReference type="EC" id="1.7.2.1" evidence="5"/>
<feature type="binding site" description="type 1 copper site" evidence="12">
    <location>
        <position position="269"/>
    </location>
    <ligand>
        <name>Cu cation</name>
        <dbReference type="ChEBI" id="CHEBI:23378"/>
        <label>1</label>
    </ligand>
</feature>
<feature type="binding site" description="type 1 copper site" evidence="12">
    <location>
        <position position="303"/>
    </location>
    <ligand>
        <name>Cu cation</name>
        <dbReference type="ChEBI" id="CHEBI:23378"/>
        <label>1</label>
    </ligand>
</feature>
<keyword evidence="13" id="KW-0812">Transmembrane</keyword>
<dbReference type="AlphaFoldDB" id="A0A7T0PBY9"/>
<dbReference type="RefSeq" id="WP_165009046.1">
    <property type="nucleotide sequence ID" value="NZ_CP064954.1"/>
</dbReference>
<dbReference type="EMBL" id="CP064954">
    <property type="protein sequence ID" value="QPK79980.1"/>
    <property type="molecule type" value="Genomic_DNA"/>
</dbReference>
<proteinExistence type="inferred from homology"/>
<protein>
    <recommendedName>
        <fullName evidence="6">Copper-containing nitrite reductase</fullName>
        <ecNumber evidence="5">1.7.2.1</ecNumber>
    </recommendedName>
</protein>
<dbReference type="KEGG" id="cliz:G7Y31_04625"/>
<evidence type="ECO:0000256" key="2">
    <source>
        <dbReference type="ARBA" id="ARBA00001973"/>
    </source>
</evidence>
<comment type="catalytic activity">
    <reaction evidence="11">
        <text>nitric oxide + Fe(III)-[cytochrome c] + H2O = Fe(II)-[cytochrome c] + nitrite + 2 H(+)</text>
        <dbReference type="Rhea" id="RHEA:15233"/>
        <dbReference type="Rhea" id="RHEA-COMP:10350"/>
        <dbReference type="Rhea" id="RHEA-COMP:14399"/>
        <dbReference type="ChEBI" id="CHEBI:15377"/>
        <dbReference type="ChEBI" id="CHEBI:15378"/>
        <dbReference type="ChEBI" id="CHEBI:16301"/>
        <dbReference type="ChEBI" id="CHEBI:16480"/>
        <dbReference type="ChEBI" id="CHEBI:29033"/>
        <dbReference type="ChEBI" id="CHEBI:29034"/>
        <dbReference type="EC" id="1.7.2.1"/>
    </reaction>
</comment>
<keyword evidence="10 12" id="KW-0186">Copper</keyword>
<keyword evidence="9" id="KW-0560">Oxidoreductase</keyword>
<feature type="binding site" description="type 1 copper site" evidence="12">
    <location>
        <position position="264"/>
    </location>
    <ligand>
        <name>Cu cation</name>
        <dbReference type="ChEBI" id="CHEBI:23378"/>
        <label>1</label>
    </ligand>
</feature>
<accession>A0A7T0PBY9</accession>
<keyword evidence="13" id="KW-0472">Membrane</keyword>
<evidence type="ECO:0000256" key="1">
    <source>
        <dbReference type="ARBA" id="ARBA00001960"/>
    </source>
</evidence>
<reference evidence="15 16" key="1">
    <citation type="submission" date="2020-11" db="EMBL/GenBank/DDBJ databases">
        <title>Corynebacterium sp. ZJ-599.</title>
        <authorList>
            <person name="Zhou J."/>
        </authorList>
    </citation>
    <scope>NUCLEOTIDE SEQUENCE [LARGE SCALE GENOMIC DNA]</scope>
    <source>
        <strain evidence="15 16">ZJ-599</strain>
    </source>
</reference>
<comment type="subunit">
    <text evidence="4">Homotrimer.</text>
</comment>
<gene>
    <name evidence="15" type="ORF">G7Y31_04625</name>
</gene>
<evidence type="ECO:0000256" key="5">
    <source>
        <dbReference type="ARBA" id="ARBA00011882"/>
    </source>
</evidence>
<evidence type="ECO:0000256" key="7">
    <source>
        <dbReference type="ARBA" id="ARBA00022723"/>
    </source>
</evidence>
<keyword evidence="8" id="KW-0677">Repeat</keyword>
<feature type="binding site" description="type 1 copper site" evidence="12">
    <location>
        <position position="312"/>
    </location>
    <ligand>
        <name>Cu cation</name>
        <dbReference type="ChEBI" id="CHEBI:23378"/>
        <label>1</label>
    </ligand>
</feature>
<evidence type="ECO:0000256" key="6">
    <source>
        <dbReference type="ARBA" id="ARBA00017290"/>
    </source>
</evidence>
<dbReference type="SUPFAM" id="SSF49503">
    <property type="entry name" value="Cupredoxins"/>
    <property type="match status" value="3"/>
</dbReference>
<keyword evidence="13" id="KW-1133">Transmembrane helix</keyword>
<organism evidence="15 16">
    <name type="scientific">Corynebacterium lizhenjunii</name>
    <dbReference type="NCBI Taxonomy" id="2709394"/>
    <lineage>
        <taxon>Bacteria</taxon>
        <taxon>Bacillati</taxon>
        <taxon>Actinomycetota</taxon>
        <taxon>Actinomycetes</taxon>
        <taxon>Mycobacteriales</taxon>
        <taxon>Corynebacteriaceae</taxon>
        <taxon>Corynebacterium</taxon>
    </lineage>
</organism>
<dbReference type="PANTHER" id="PTHR11709:SF394">
    <property type="entry name" value="FI03373P-RELATED"/>
    <property type="match status" value="1"/>
</dbReference>
<dbReference type="Gene3D" id="2.60.40.420">
    <property type="entry name" value="Cupredoxins - blue copper proteins"/>
    <property type="match status" value="3"/>
</dbReference>
<evidence type="ECO:0000256" key="4">
    <source>
        <dbReference type="ARBA" id="ARBA00011233"/>
    </source>
</evidence>
<keyword evidence="7 12" id="KW-0479">Metal-binding</keyword>
<dbReference type="GO" id="GO:0050421">
    <property type="term" value="F:nitrite reductase (NO-forming) activity"/>
    <property type="evidence" value="ECO:0007669"/>
    <property type="project" value="UniProtKB-EC"/>
</dbReference>
<evidence type="ECO:0000313" key="16">
    <source>
        <dbReference type="Proteomes" id="UP000594681"/>
    </source>
</evidence>
<dbReference type="CDD" id="cd04208">
    <property type="entry name" value="CuRO_2_CuNIR"/>
    <property type="match status" value="1"/>
</dbReference>
<dbReference type="Pfam" id="PF07732">
    <property type="entry name" value="Cu-oxidase_3"/>
    <property type="match status" value="1"/>
</dbReference>
<feature type="binding site" description="type 1 copper site" evidence="12">
    <location>
        <position position="304"/>
    </location>
    <ligand>
        <name>Cu cation</name>
        <dbReference type="ChEBI" id="CHEBI:23378"/>
        <label>1</label>
    </ligand>
</feature>
<dbReference type="InterPro" id="IPR011707">
    <property type="entry name" value="Cu-oxidase-like_N"/>
</dbReference>
<evidence type="ECO:0000256" key="12">
    <source>
        <dbReference type="PIRSR" id="PIRSR601287-1"/>
    </source>
</evidence>
<dbReference type="PANTHER" id="PTHR11709">
    <property type="entry name" value="MULTI-COPPER OXIDASE"/>
    <property type="match status" value="1"/>
</dbReference>